<dbReference type="AlphaFoldDB" id="M2B8W7"/>
<protein>
    <submittedName>
        <fullName evidence="1">Uncharacterized protein</fullName>
    </submittedName>
</protein>
<name>M2B8W7_9BACT</name>
<accession>M2B8W7</accession>
<gene>
    <name evidence="1" type="ORF">RE6C_01225</name>
</gene>
<reference evidence="1" key="1">
    <citation type="submission" date="2012-11" db="EMBL/GenBank/DDBJ databases">
        <title>Permanent draft genomes of Rhodopirellula europaea strain SH398 and 6C.</title>
        <authorList>
            <person name="Richter M."/>
            <person name="Richter-Heitmann T."/>
            <person name="Frank C."/>
            <person name="Harder J."/>
            <person name="Glockner F.O."/>
        </authorList>
    </citation>
    <scope>NUCLEOTIDE SEQUENCE</scope>
    <source>
        <strain evidence="1">6C</strain>
    </source>
</reference>
<proteinExistence type="predicted"/>
<comment type="caution">
    <text evidence="1">The sequence shown here is derived from an EMBL/GenBank/DDBJ whole genome shotgun (WGS) entry which is preliminary data.</text>
</comment>
<dbReference type="EMBL" id="ANMO01000067">
    <property type="protein sequence ID" value="EMB18143.1"/>
    <property type="molecule type" value="Genomic_DNA"/>
</dbReference>
<keyword evidence="2" id="KW-1185">Reference proteome</keyword>
<evidence type="ECO:0000313" key="2">
    <source>
        <dbReference type="Proteomes" id="UP000011529"/>
    </source>
</evidence>
<dbReference type="RefSeq" id="WP_008654741.1">
    <property type="nucleotide sequence ID" value="NZ_ANMO01000067.1"/>
</dbReference>
<organism evidence="1 2">
    <name type="scientific">Rhodopirellula europaea 6C</name>
    <dbReference type="NCBI Taxonomy" id="1263867"/>
    <lineage>
        <taxon>Bacteria</taxon>
        <taxon>Pseudomonadati</taxon>
        <taxon>Planctomycetota</taxon>
        <taxon>Planctomycetia</taxon>
        <taxon>Pirellulales</taxon>
        <taxon>Pirellulaceae</taxon>
        <taxon>Rhodopirellula</taxon>
    </lineage>
</organism>
<dbReference type="Proteomes" id="UP000011529">
    <property type="component" value="Unassembled WGS sequence"/>
</dbReference>
<evidence type="ECO:0000313" key="1">
    <source>
        <dbReference type="EMBL" id="EMB18143.1"/>
    </source>
</evidence>
<reference evidence="1" key="2">
    <citation type="journal article" date="2013" name="Mar. Genomics">
        <title>Expression of sulfatases in Rhodopirellula baltica and the diversity of sulfatases in the genus Rhodopirellula.</title>
        <authorList>
            <person name="Wegner C.E."/>
            <person name="Richter-Heitmann T."/>
            <person name="Klindworth A."/>
            <person name="Klockow C."/>
            <person name="Richter M."/>
            <person name="Achstetter T."/>
            <person name="Glockner F.O."/>
            <person name="Harder J."/>
        </authorList>
    </citation>
    <scope>NUCLEOTIDE SEQUENCE [LARGE SCALE GENOMIC DNA]</scope>
    <source>
        <strain evidence="1">6C</strain>
    </source>
</reference>
<sequence>MQYLNYVYDNSDTPVIHTGPVAEREAEYLHRASTHLQPLSDEEYMTGPAGILSGLAKSSYVLDGSTLYWCVEWEPGLIIVQMRPNHEMQWVALRSPSPDFAGREPLPVDGKIEDYDPDENPQYDLIFTPWDAQYDAEYRKFGSFLPADEDVLQRFSDALRHANELGSAMQKRFSNDTSKWYEDCRRNIEKWAGNGVRIANCV</sequence>